<dbReference type="GO" id="GO:0016787">
    <property type="term" value="F:hydrolase activity"/>
    <property type="evidence" value="ECO:0007669"/>
    <property type="project" value="UniProtKB-KW"/>
</dbReference>
<dbReference type="SUPFAM" id="SSF53474">
    <property type="entry name" value="alpha/beta-Hydrolases"/>
    <property type="match status" value="1"/>
</dbReference>
<dbReference type="RefSeq" id="WP_097155749.1">
    <property type="nucleotide sequence ID" value="NZ_OBEL01000008.1"/>
</dbReference>
<feature type="domain" description="Dienelactone hydrolase" evidence="1">
    <location>
        <begin position="98"/>
        <end position="247"/>
    </location>
</feature>
<dbReference type="AlphaFoldDB" id="A0A285PJB8"/>
<dbReference type="OrthoDB" id="3647650at2"/>
<protein>
    <submittedName>
        <fullName evidence="2">Dienelactone hydrolase family protein</fullName>
    </submittedName>
</protein>
<evidence type="ECO:0000313" key="2">
    <source>
        <dbReference type="EMBL" id="SNZ21367.1"/>
    </source>
</evidence>
<dbReference type="Proteomes" id="UP000219439">
    <property type="component" value="Unassembled WGS sequence"/>
</dbReference>
<name>A0A285PJB8_9HYPH</name>
<sequence length="303" mass="33494">MDKVDEMHLFKTLSFATFSVLGIMAFAGLADAQEQGLHNSSKVFSAPVDISWEDWADEAEMQRTWDAALAYLPNGSGQSKRITMAELELAKVGSRQIFPTIIYMHGCSGFWSGIHTRLSLLADKGFVVIAPASLARQKYPKSCDVETKKGALFRGTLKLRQHDAGYAIEQARQLPMVDDQKLVLMGFSEGAVVAATFEAGNEHQKVSARIVEGWTCQTPWSEYKGVNAPVGEPVLTLVAEKDPWYQNQWTKGDCGSFLNSSNGSKSIVYRDKELIKQHALLEKSLVQKDISDFLKAVLGQISQ</sequence>
<dbReference type="EMBL" id="OBEL01000008">
    <property type="protein sequence ID" value="SNZ21367.1"/>
    <property type="molecule type" value="Genomic_DNA"/>
</dbReference>
<accession>A0A285PJB8</accession>
<dbReference type="InterPro" id="IPR029058">
    <property type="entry name" value="AB_hydrolase_fold"/>
</dbReference>
<reference evidence="2 3" key="1">
    <citation type="submission" date="2017-09" db="EMBL/GenBank/DDBJ databases">
        <authorList>
            <person name="Ehlers B."/>
            <person name="Leendertz F.H."/>
        </authorList>
    </citation>
    <scope>NUCLEOTIDE SEQUENCE [LARGE SCALE GENOMIC DNA]</scope>
    <source>
        <strain evidence="2 3">DSM 18289</strain>
    </source>
</reference>
<dbReference type="Gene3D" id="3.40.50.1820">
    <property type="entry name" value="alpha/beta hydrolase"/>
    <property type="match status" value="1"/>
</dbReference>
<proteinExistence type="predicted"/>
<keyword evidence="3" id="KW-1185">Reference proteome</keyword>
<dbReference type="Pfam" id="PF01738">
    <property type="entry name" value="DLH"/>
    <property type="match status" value="1"/>
</dbReference>
<dbReference type="InterPro" id="IPR002925">
    <property type="entry name" value="Dienelactn_hydro"/>
</dbReference>
<gene>
    <name evidence="2" type="ORF">SAMN06265368_4487</name>
</gene>
<organism evidence="2 3">
    <name type="scientific">Cohaesibacter gelatinilyticus</name>
    <dbReference type="NCBI Taxonomy" id="372072"/>
    <lineage>
        <taxon>Bacteria</taxon>
        <taxon>Pseudomonadati</taxon>
        <taxon>Pseudomonadota</taxon>
        <taxon>Alphaproteobacteria</taxon>
        <taxon>Hyphomicrobiales</taxon>
        <taxon>Cohaesibacteraceae</taxon>
    </lineage>
</organism>
<evidence type="ECO:0000313" key="3">
    <source>
        <dbReference type="Proteomes" id="UP000219439"/>
    </source>
</evidence>
<keyword evidence="2" id="KW-0378">Hydrolase</keyword>
<evidence type="ECO:0000259" key="1">
    <source>
        <dbReference type="Pfam" id="PF01738"/>
    </source>
</evidence>